<dbReference type="Pfam" id="PF00498">
    <property type="entry name" value="FHA"/>
    <property type="match status" value="1"/>
</dbReference>
<comment type="caution">
    <text evidence="2">The sequence shown here is derived from an EMBL/GenBank/DDBJ whole genome shotgun (WGS) entry which is preliminary data.</text>
</comment>
<dbReference type="InterPro" id="IPR000253">
    <property type="entry name" value="FHA_dom"/>
</dbReference>
<dbReference type="CDD" id="cd00060">
    <property type="entry name" value="FHA"/>
    <property type="match status" value="1"/>
</dbReference>
<dbReference type="AlphaFoldDB" id="T0ZZ59"/>
<dbReference type="PANTHER" id="PTHR23308">
    <property type="entry name" value="NUCLEAR INHIBITOR OF PROTEIN PHOSPHATASE-1"/>
    <property type="match status" value="1"/>
</dbReference>
<evidence type="ECO:0000259" key="1">
    <source>
        <dbReference type="PROSITE" id="PS50006"/>
    </source>
</evidence>
<accession>T0ZZ59</accession>
<feature type="domain" description="FHA" evidence="1">
    <location>
        <begin position="1"/>
        <end position="33"/>
    </location>
</feature>
<dbReference type="InterPro" id="IPR050923">
    <property type="entry name" value="Cell_Proc_Reg/RNA_Proc"/>
</dbReference>
<feature type="non-terminal residue" evidence="2">
    <location>
        <position position="1"/>
    </location>
</feature>
<reference evidence="2" key="1">
    <citation type="submission" date="2013-08" db="EMBL/GenBank/DDBJ databases">
        <authorList>
            <person name="Mendez C."/>
            <person name="Richter M."/>
            <person name="Ferrer M."/>
            <person name="Sanchez J."/>
        </authorList>
    </citation>
    <scope>NUCLEOTIDE SEQUENCE</scope>
</reference>
<organism evidence="2">
    <name type="scientific">mine drainage metagenome</name>
    <dbReference type="NCBI Taxonomy" id="410659"/>
    <lineage>
        <taxon>unclassified sequences</taxon>
        <taxon>metagenomes</taxon>
        <taxon>ecological metagenomes</taxon>
    </lineage>
</organism>
<protein>
    <submittedName>
        <fullName evidence="2">FHA domain containing protein</fullName>
    </submittedName>
</protein>
<evidence type="ECO:0000313" key="2">
    <source>
        <dbReference type="EMBL" id="EQD49888.1"/>
    </source>
</evidence>
<reference evidence="2" key="2">
    <citation type="journal article" date="2014" name="ISME J.">
        <title>Microbial stratification in low pH oxic and suboxic macroscopic growths along an acid mine drainage.</title>
        <authorList>
            <person name="Mendez-Garcia C."/>
            <person name="Mesa V."/>
            <person name="Sprenger R.R."/>
            <person name="Richter M."/>
            <person name="Diez M.S."/>
            <person name="Solano J."/>
            <person name="Bargiela R."/>
            <person name="Golyshina O.V."/>
            <person name="Manteca A."/>
            <person name="Ramos J.L."/>
            <person name="Gallego J.R."/>
            <person name="Llorente I."/>
            <person name="Martins Dos Santos V.A."/>
            <person name="Jensen O.N."/>
            <person name="Pelaez A.I."/>
            <person name="Sanchez J."/>
            <person name="Ferrer M."/>
        </authorList>
    </citation>
    <scope>NUCLEOTIDE SEQUENCE</scope>
</reference>
<dbReference type="Gene3D" id="2.60.200.20">
    <property type="match status" value="1"/>
</dbReference>
<proteinExistence type="predicted"/>
<dbReference type="InterPro" id="IPR008984">
    <property type="entry name" value="SMAD_FHA_dom_sf"/>
</dbReference>
<name>T0ZZ59_9ZZZZ</name>
<dbReference type="EMBL" id="AUZX01009985">
    <property type="protein sequence ID" value="EQD49888.1"/>
    <property type="molecule type" value="Genomic_DNA"/>
</dbReference>
<dbReference type="SUPFAM" id="SSF49879">
    <property type="entry name" value="SMAD/FHA domain"/>
    <property type="match status" value="1"/>
</dbReference>
<gene>
    <name evidence="2" type="ORF">B1A_13636</name>
</gene>
<dbReference type="PROSITE" id="PS50006">
    <property type="entry name" value="FHA_DOMAIN"/>
    <property type="match status" value="1"/>
</dbReference>
<sequence>VSRKHAEIAKDSQGYAVTDLGSTNGTMLNGTPVRAGRLADGDELSFGTTTVRFIET</sequence>